<proteinExistence type="predicted"/>
<dbReference type="PATRIC" id="fig|1107311.3.peg.2786"/>
<dbReference type="EMBL" id="JRLZ01000008">
    <property type="protein sequence ID" value="KGO95866.1"/>
    <property type="molecule type" value="Genomic_DNA"/>
</dbReference>
<accession>V6S0X8</accession>
<reference evidence="1 2" key="2">
    <citation type="journal article" date="2015" name="Stand. Genomic Sci.">
        <title>High quality draft genomic sequence of Flavobacterium enshiense DK69(T) and comparison among Flavobacterium genomes.</title>
        <authorList>
            <person name="Zeng Z."/>
            <person name="Chen C."/>
            <person name="Du H."/>
            <person name="Wang G."/>
            <person name="Li M."/>
        </authorList>
    </citation>
    <scope>NUCLEOTIDE SEQUENCE [LARGE SCALE GENOMIC DNA]</scope>
    <source>
        <strain evidence="1 2">DK69</strain>
    </source>
</reference>
<gene>
    <name evidence="1" type="ORF">Q767_09275</name>
</gene>
<evidence type="ECO:0000313" key="2">
    <source>
        <dbReference type="Proteomes" id="UP000030149"/>
    </source>
</evidence>
<dbReference type="AlphaFoldDB" id="V6S0X8"/>
<evidence type="ECO:0000313" key="1">
    <source>
        <dbReference type="EMBL" id="KGO95866.1"/>
    </source>
</evidence>
<name>V6S0X8_9FLAO</name>
<organism evidence="1 2">
    <name type="scientific">Flavobacterium enshiense DK69</name>
    <dbReference type="NCBI Taxonomy" id="1107311"/>
    <lineage>
        <taxon>Bacteria</taxon>
        <taxon>Pseudomonadati</taxon>
        <taxon>Bacteroidota</taxon>
        <taxon>Flavobacteriia</taxon>
        <taxon>Flavobacteriales</taxon>
        <taxon>Flavobacteriaceae</taxon>
        <taxon>Flavobacterium</taxon>
    </lineage>
</organism>
<protein>
    <submittedName>
        <fullName evidence="1">Uncharacterized protein</fullName>
    </submittedName>
</protein>
<keyword evidence="2" id="KW-1185">Reference proteome</keyword>
<sequence>MEKIDILFNDEIFKVNISTENAFPNNLIKVEFEDNRELLGIIESPVYIEEKNCMLSFIHIDVKNRDQLDLLISFVLGIENRYFEN</sequence>
<dbReference type="Proteomes" id="UP000030149">
    <property type="component" value="Unassembled WGS sequence"/>
</dbReference>
<dbReference type="RefSeq" id="WP_023574776.1">
    <property type="nucleotide sequence ID" value="NZ_AVCS01000028.1"/>
</dbReference>
<reference evidence="2" key="1">
    <citation type="submission" date="2013-09" db="EMBL/GenBank/DDBJ databases">
        <authorList>
            <person name="Zeng Z."/>
            <person name="Chen C."/>
        </authorList>
    </citation>
    <scope>NUCLEOTIDE SEQUENCE [LARGE SCALE GENOMIC DNA]</scope>
    <source>
        <strain evidence="2">DK69</strain>
    </source>
</reference>
<comment type="caution">
    <text evidence="1">The sequence shown here is derived from an EMBL/GenBank/DDBJ whole genome shotgun (WGS) entry which is preliminary data.</text>
</comment>